<dbReference type="EMBL" id="AORV01000049">
    <property type="protein sequence ID" value="EMS70716.1"/>
    <property type="molecule type" value="Genomic_DNA"/>
</dbReference>
<reference evidence="3 4" key="1">
    <citation type="journal article" date="2013" name="Genome Announc.">
        <title>Draft Genome Sequence of the Cellulolytic, Mesophilic, Anaerobic Bacterium Clostridium termitidis Strain CT1112 (DSM 5398).</title>
        <authorList>
            <person name="Lal S."/>
            <person name="Ramachandran U."/>
            <person name="Zhang X."/>
            <person name="Munir R."/>
            <person name="Sparling R."/>
            <person name="Levin D.B."/>
        </authorList>
    </citation>
    <scope>NUCLEOTIDE SEQUENCE [LARGE SCALE GENOMIC DNA]</scope>
    <source>
        <strain evidence="3 4">CT1112</strain>
    </source>
</reference>
<dbReference type="InterPro" id="IPR007742">
    <property type="entry name" value="NosD_dom"/>
</dbReference>
<dbReference type="AlphaFoldDB" id="S0FK69"/>
<feature type="region of interest" description="Disordered" evidence="1">
    <location>
        <begin position="311"/>
        <end position="342"/>
    </location>
</feature>
<feature type="domain" description="Periplasmic copper-binding protein NosD beta helix" evidence="2">
    <location>
        <begin position="482"/>
        <end position="535"/>
    </location>
</feature>
<dbReference type="GO" id="GO:0005576">
    <property type="term" value="C:extracellular region"/>
    <property type="evidence" value="ECO:0007669"/>
    <property type="project" value="UniProtKB-SubCell"/>
</dbReference>
<dbReference type="RefSeq" id="WP_004628004.1">
    <property type="nucleotide sequence ID" value="NZ_AORV01000049.1"/>
</dbReference>
<dbReference type="Proteomes" id="UP000014155">
    <property type="component" value="Unassembled WGS sequence"/>
</dbReference>
<name>S0FK69_RUMCE</name>
<dbReference type="Gene3D" id="2.160.20.10">
    <property type="entry name" value="Single-stranded right-handed beta-helix, Pectin lyase-like"/>
    <property type="match status" value="1"/>
</dbReference>
<comment type="caution">
    <text evidence="3">The sequence shown here is derived from an EMBL/GenBank/DDBJ whole genome shotgun (WGS) entry which is preliminary data.</text>
</comment>
<evidence type="ECO:0000313" key="3">
    <source>
        <dbReference type="EMBL" id="EMS70716.1"/>
    </source>
</evidence>
<dbReference type="Pfam" id="PF05048">
    <property type="entry name" value="NosD"/>
    <property type="match status" value="1"/>
</dbReference>
<protein>
    <recommendedName>
        <fullName evidence="2">Periplasmic copper-binding protein NosD beta helix domain-containing protein</fullName>
    </recommendedName>
</protein>
<feature type="compositionally biased region" description="Basic and acidic residues" evidence="1">
    <location>
        <begin position="319"/>
        <end position="328"/>
    </location>
</feature>
<dbReference type="InterPro" id="IPR011050">
    <property type="entry name" value="Pectin_lyase_fold/virulence"/>
</dbReference>
<dbReference type="eggNOG" id="COG0569">
    <property type="taxonomic scope" value="Bacteria"/>
</dbReference>
<feature type="compositionally biased region" description="Polar residues" evidence="1">
    <location>
        <begin position="329"/>
        <end position="340"/>
    </location>
</feature>
<evidence type="ECO:0000313" key="4">
    <source>
        <dbReference type="Proteomes" id="UP000014155"/>
    </source>
</evidence>
<dbReference type="NCBIfam" id="NF033679">
    <property type="entry name" value="DNRLRE_dom"/>
    <property type="match status" value="1"/>
</dbReference>
<gene>
    <name evidence="3" type="ORF">CTER_3531</name>
</gene>
<dbReference type="STRING" id="1195236.CTER_3531"/>
<dbReference type="InterPro" id="IPR012334">
    <property type="entry name" value="Pectin_lyas_fold"/>
</dbReference>
<organism evidence="3 4">
    <name type="scientific">Ruminiclostridium cellobioparum subsp. termitidis CT1112</name>
    <dbReference type="NCBI Taxonomy" id="1195236"/>
    <lineage>
        <taxon>Bacteria</taxon>
        <taxon>Bacillati</taxon>
        <taxon>Bacillota</taxon>
        <taxon>Clostridia</taxon>
        <taxon>Eubacteriales</taxon>
        <taxon>Oscillospiraceae</taxon>
        <taxon>Ruminiclostridium</taxon>
    </lineage>
</organism>
<evidence type="ECO:0000256" key="1">
    <source>
        <dbReference type="SAM" id="MobiDB-lite"/>
    </source>
</evidence>
<accession>S0FK69</accession>
<sequence length="579" mass="61760">MPPIVLTAAHNTFISSAQPSNIFSFYPLLYAGKDELFGTCTSLLKFDFTTVATNSVDRAILQLSVMVKTEEDKSSIVVNRLTGSFDANYVTYDRKPGMVATPLEFKITSEDLNKTVQIDVTQLVNDWLGGVYENHGIALTNPDGVSLVEFGSGRIGWEPYFPKLFLNYDGPETDNSNGYSSGIKGVVPQADIPLNEKGFMQGVSYIDGSDSITVEEDGAYALWFTVANPSQNQFALFQNDTLITGSIYGMDLESDLTDIGMSVINAKAGDKLTVRYRDTAQPVPLSNKSEEAETGTTALIFVWKFNLPNKSSGKSAAKAPEKSGEKSAVKSSASPNTAVQVKSEDSSALKNVYVEAGAANGDGSSSRPFGTIEQALSVVESGGTIHIKGTFQTVSTINITKVGVTLLGEDDPQIIAASDSIPVIITVPVVTLNGISITSTHNYPTELIRIMASEARILNCTLTGPGKTETAKLLAGISTVEERANNYIIKNNKISSLDTGIQLLESSQGEVVGNNISDTRCGIFVDGGNANVAENTWQGLPNDADIVLTAQTPAGPPHYDAGELSWANNNAAVTDKRAQ</sequence>
<dbReference type="PATRIC" id="fig|1195236.3.peg.3753"/>
<evidence type="ECO:0000259" key="2">
    <source>
        <dbReference type="Pfam" id="PF05048"/>
    </source>
</evidence>
<keyword evidence="4" id="KW-1185">Reference proteome</keyword>
<dbReference type="SUPFAM" id="SSF51126">
    <property type="entry name" value="Pectin lyase-like"/>
    <property type="match status" value="1"/>
</dbReference>
<proteinExistence type="predicted"/>